<dbReference type="InterPro" id="IPR029063">
    <property type="entry name" value="SAM-dependent_MTases_sf"/>
</dbReference>
<dbReference type="Gene3D" id="3.40.50.150">
    <property type="entry name" value="Vaccinia Virus protein VP39"/>
    <property type="match status" value="1"/>
</dbReference>
<reference evidence="1" key="1">
    <citation type="journal article" date="2014" name="Front. Microbiol.">
        <title>High frequency of phylogenetically diverse reductive dehalogenase-homologous genes in deep subseafloor sedimentary metagenomes.</title>
        <authorList>
            <person name="Kawai M."/>
            <person name="Futagami T."/>
            <person name="Toyoda A."/>
            <person name="Takaki Y."/>
            <person name="Nishi S."/>
            <person name="Hori S."/>
            <person name="Arai W."/>
            <person name="Tsubouchi T."/>
            <person name="Morono Y."/>
            <person name="Uchiyama I."/>
            <person name="Ito T."/>
            <person name="Fujiyama A."/>
            <person name="Inagaki F."/>
            <person name="Takami H."/>
        </authorList>
    </citation>
    <scope>NUCLEOTIDE SEQUENCE</scope>
    <source>
        <strain evidence="1">Expedition CK06-06</strain>
    </source>
</reference>
<sequence length="47" mass="5391">LPNYAGNCDQITFLEQSERMLSICKERVEKLGLKNISNFIQGDFLDV</sequence>
<feature type="non-terminal residue" evidence="1">
    <location>
        <position position="1"/>
    </location>
</feature>
<evidence type="ECO:0000313" key="1">
    <source>
        <dbReference type="EMBL" id="GAI71091.1"/>
    </source>
</evidence>
<dbReference type="SUPFAM" id="SSF53335">
    <property type="entry name" value="S-adenosyl-L-methionine-dependent methyltransferases"/>
    <property type="match status" value="1"/>
</dbReference>
<gene>
    <name evidence="1" type="ORF">S06H3_66772</name>
</gene>
<comment type="caution">
    <text evidence="1">The sequence shown here is derived from an EMBL/GenBank/DDBJ whole genome shotgun (WGS) entry which is preliminary data.</text>
</comment>
<feature type="non-terminal residue" evidence="1">
    <location>
        <position position="47"/>
    </location>
</feature>
<dbReference type="EMBL" id="BARV01045728">
    <property type="protein sequence ID" value="GAI71091.1"/>
    <property type="molecule type" value="Genomic_DNA"/>
</dbReference>
<dbReference type="AlphaFoldDB" id="X1RVZ1"/>
<accession>X1RVZ1</accession>
<proteinExistence type="predicted"/>
<name>X1RVZ1_9ZZZZ</name>
<organism evidence="1">
    <name type="scientific">marine sediment metagenome</name>
    <dbReference type="NCBI Taxonomy" id="412755"/>
    <lineage>
        <taxon>unclassified sequences</taxon>
        <taxon>metagenomes</taxon>
        <taxon>ecological metagenomes</taxon>
    </lineage>
</organism>
<protein>
    <submittedName>
        <fullName evidence="1">Uncharacterized protein</fullName>
    </submittedName>
</protein>